<dbReference type="Proteomes" id="UP000183967">
    <property type="component" value="Unassembled WGS sequence"/>
</dbReference>
<feature type="domain" description="Transposase zinc-binding" evidence="1">
    <location>
        <begin position="9"/>
        <end position="71"/>
    </location>
</feature>
<gene>
    <name evidence="2" type="ORF">SAMN02745135_02162</name>
</gene>
<evidence type="ECO:0000313" key="3">
    <source>
        <dbReference type="Proteomes" id="UP000183967"/>
    </source>
</evidence>
<feature type="non-terminal residue" evidence="2">
    <location>
        <position position="71"/>
    </location>
</feature>
<protein>
    <submittedName>
        <fullName evidence="2">Transposase zinc-binding domain-containing protein</fullName>
    </submittedName>
</protein>
<keyword evidence="3" id="KW-1185">Reference proteome</keyword>
<reference evidence="3" key="1">
    <citation type="submission" date="2016-11" db="EMBL/GenBank/DDBJ databases">
        <authorList>
            <person name="Varghese N."/>
            <person name="Submissions S."/>
        </authorList>
    </citation>
    <scope>NUCLEOTIDE SEQUENCE [LARGE SCALE GENOMIC DNA]</scope>
    <source>
        <strain evidence="3">DSM 13643</strain>
    </source>
</reference>
<dbReference type="EMBL" id="FQXO01000077">
    <property type="protein sequence ID" value="SHH79485.1"/>
    <property type="molecule type" value="Genomic_DNA"/>
</dbReference>
<sequence>MSKRIIKKIFQDHWEGFVELYGYKIRKVVFKEVEKMLNCGLLSNGYLEFECVACGEKKKVGFRCKSRFCTS</sequence>
<dbReference type="InterPro" id="IPR026889">
    <property type="entry name" value="Zn_Tnp"/>
</dbReference>
<name>A0A1M5VW64_9FIRM</name>
<accession>A0A1M5VW64</accession>
<dbReference type="Pfam" id="PF14319">
    <property type="entry name" value="Zn_Tnp_IS91"/>
    <property type="match status" value="1"/>
</dbReference>
<dbReference type="RefSeq" id="WP_200791946.1">
    <property type="nucleotide sequence ID" value="NZ_FQXO01000077.1"/>
</dbReference>
<dbReference type="AlphaFoldDB" id="A0A1M5VW64"/>
<evidence type="ECO:0000259" key="1">
    <source>
        <dbReference type="Pfam" id="PF14319"/>
    </source>
</evidence>
<evidence type="ECO:0000313" key="2">
    <source>
        <dbReference type="EMBL" id="SHH79485.1"/>
    </source>
</evidence>
<proteinExistence type="predicted"/>
<organism evidence="2 3">
    <name type="scientific">Caloranaerobacter azorensis DSM 13643</name>
    <dbReference type="NCBI Taxonomy" id="1121264"/>
    <lineage>
        <taxon>Bacteria</taxon>
        <taxon>Bacillati</taxon>
        <taxon>Bacillota</taxon>
        <taxon>Tissierellia</taxon>
        <taxon>Tissierellales</taxon>
        <taxon>Thermohalobacteraceae</taxon>
        <taxon>Caloranaerobacter</taxon>
    </lineage>
</organism>